<feature type="chain" id="PRO_5027946405" evidence="2">
    <location>
        <begin position="29"/>
        <end position="226"/>
    </location>
</feature>
<sequence>MKRFPFWLPALLVAVLAGTILGSVSAQASTGGETYTINSLTLEGDQEELRLQISGDAPPTYTAYRLFDPPRLVIDIADARLPEETIFPAAPPRGPVRQVVGRSFGDQQLTIVRLEVMLTGDPDYDTTRRDHDIVVTFSAHQPSATEEKPVATTPKKILPAADEAAAKAEAEIETETEPGAVAAIIADLRGKRHAGVVEAVRPRIPSLEFHAGARPSATPAKPEPKA</sequence>
<keyword evidence="2" id="KW-0732">Signal</keyword>
<gene>
    <name evidence="4" type="ORF">ENN98_05705</name>
</gene>
<organism evidence="4">
    <name type="scientific">Desulfurivibrio alkaliphilus</name>
    <dbReference type="NCBI Taxonomy" id="427923"/>
    <lineage>
        <taxon>Bacteria</taxon>
        <taxon>Pseudomonadati</taxon>
        <taxon>Thermodesulfobacteriota</taxon>
        <taxon>Desulfobulbia</taxon>
        <taxon>Desulfobulbales</taxon>
        <taxon>Desulfobulbaceae</taxon>
        <taxon>Desulfurivibrio</taxon>
    </lineage>
</organism>
<feature type="region of interest" description="Disordered" evidence="1">
    <location>
        <begin position="207"/>
        <end position="226"/>
    </location>
</feature>
<protein>
    <submittedName>
        <fullName evidence="4">AMIN domain-containing protein</fullName>
    </submittedName>
</protein>
<dbReference type="InterPro" id="IPR021731">
    <property type="entry name" value="AMIN_dom"/>
</dbReference>
<evidence type="ECO:0000259" key="3">
    <source>
        <dbReference type="Pfam" id="PF11741"/>
    </source>
</evidence>
<dbReference type="Gene3D" id="2.60.40.3500">
    <property type="match status" value="1"/>
</dbReference>
<reference evidence="4" key="1">
    <citation type="journal article" date="2020" name="mSystems">
        <title>Genome- and Community-Level Interaction Insights into Carbon Utilization and Element Cycling Functions of Hydrothermarchaeota in Hydrothermal Sediment.</title>
        <authorList>
            <person name="Zhou Z."/>
            <person name="Liu Y."/>
            <person name="Xu W."/>
            <person name="Pan J."/>
            <person name="Luo Z.H."/>
            <person name="Li M."/>
        </authorList>
    </citation>
    <scope>NUCLEOTIDE SEQUENCE [LARGE SCALE GENOMIC DNA]</scope>
    <source>
        <strain evidence="4">SpSt-1224</strain>
    </source>
</reference>
<feature type="non-terminal residue" evidence="4">
    <location>
        <position position="226"/>
    </location>
</feature>
<feature type="domain" description="AMIN" evidence="3">
    <location>
        <begin position="45"/>
        <end position="136"/>
    </location>
</feature>
<dbReference type="EMBL" id="DSDS01000132">
    <property type="protein sequence ID" value="HET98172.1"/>
    <property type="molecule type" value="Genomic_DNA"/>
</dbReference>
<evidence type="ECO:0000256" key="1">
    <source>
        <dbReference type="SAM" id="MobiDB-lite"/>
    </source>
</evidence>
<name>A0A7C2XMV0_9BACT</name>
<comment type="caution">
    <text evidence="4">The sequence shown here is derived from an EMBL/GenBank/DDBJ whole genome shotgun (WGS) entry which is preliminary data.</text>
</comment>
<dbReference type="AlphaFoldDB" id="A0A7C2XMV0"/>
<dbReference type="Pfam" id="PF11741">
    <property type="entry name" value="AMIN"/>
    <property type="match status" value="1"/>
</dbReference>
<feature type="signal peptide" evidence="2">
    <location>
        <begin position="1"/>
        <end position="28"/>
    </location>
</feature>
<evidence type="ECO:0000256" key="2">
    <source>
        <dbReference type="SAM" id="SignalP"/>
    </source>
</evidence>
<accession>A0A7C2XMV0</accession>
<evidence type="ECO:0000313" key="4">
    <source>
        <dbReference type="EMBL" id="HET98172.1"/>
    </source>
</evidence>
<dbReference type="Proteomes" id="UP000885986">
    <property type="component" value="Unassembled WGS sequence"/>
</dbReference>
<proteinExistence type="predicted"/>